<keyword evidence="3" id="KW-0804">Transcription</keyword>
<dbReference type="PROSITE" id="PS50937">
    <property type="entry name" value="HTH_MERR_2"/>
    <property type="match status" value="1"/>
</dbReference>
<evidence type="ECO:0000256" key="1">
    <source>
        <dbReference type="ARBA" id="ARBA00023015"/>
    </source>
</evidence>
<gene>
    <name evidence="5" type="ORF">FIL88_15700</name>
</gene>
<keyword evidence="2" id="KW-0238">DNA-binding</keyword>
<keyword evidence="6" id="KW-1185">Reference proteome</keyword>
<dbReference type="EMBL" id="VICH01000014">
    <property type="protein sequence ID" value="TQV65929.1"/>
    <property type="molecule type" value="Genomic_DNA"/>
</dbReference>
<evidence type="ECO:0000313" key="6">
    <source>
        <dbReference type="Proteomes" id="UP000315816"/>
    </source>
</evidence>
<keyword evidence="1" id="KW-0805">Transcription regulation</keyword>
<dbReference type="PANTHER" id="PTHR30204:SF94">
    <property type="entry name" value="HEAVY METAL-DEPENDENT TRANSCRIPTIONAL REGULATOR HI_0293-RELATED"/>
    <property type="match status" value="1"/>
</dbReference>
<dbReference type="Pfam" id="PF13411">
    <property type="entry name" value="MerR_1"/>
    <property type="match status" value="1"/>
</dbReference>
<dbReference type="Gene3D" id="1.10.1660.10">
    <property type="match status" value="1"/>
</dbReference>
<feature type="domain" description="HTH merR-type" evidence="4">
    <location>
        <begin position="1"/>
        <end position="68"/>
    </location>
</feature>
<dbReference type="InterPro" id="IPR009061">
    <property type="entry name" value="DNA-bd_dom_put_sf"/>
</dbReference>
<evidence type="ECO:0000259" key="4">
    <source>
        <dbReference type="PROSITE" id="PS50937"/>
    </source>
</evidence>
<proteinExistence type="predicted"/>
<reference evidence="5 6" key="1">
    <citation type="submission" date="2019-06" db="EMBL/GenBank/DDBJ databases">
        <title>A novel species of marine bacteria.</title>
        <authorList>
            <person name="Wang Y."/>
        </authorList>
    </citation>
    <scope>NUCLEOTIDE SEQUENCE [LARGE SCALE GENOMIC DNA]</scope>
    <source>
        <strain evidence="5 6">MA1-10</strain>
    </source>
</reference>
<evidence type="ECO:0000313" key="5">
    <source>
        <dbReference type="EMBL" id="TQV65929.1"/>
    </source>
</evidence>
<protein>
    <submittedName>
        <fullName evidence="5">MerR family transcriptional regulator</fullName>
    </submittedName>
</protein>
<dbReference type="PANTHER" id="PTHR30204">
    <property type="entry name" value="REDOX-CYCLING DRUG-SENSING TRANSCRIPTIONAL ACTIVATOR SOXR"/>
    <property type="match status" value="1"/>
</dbReference>
<dbReference type="GO" id="GO:0003677">
    <property type="term" value="F:DNA binding"/>
    <property type="evidence" value="ECO:0007669"/>
    <property type="project" value="UniProtKB-KW"/>
</dbReference>
<dbReference type="SMART" id="SM00422">
    <property type="entry name" value="HTH_MERR"/>
    <property type="match status" value="1"/>
</dbReference>
<dbReference type="Proteomes" id="UP000315816">
    <property type="component" value="Unassembled WGS sequence"/>
</dbReference>
<evidence type="ECO:0000256" key="2">
    <source>
        <dbReference type="ARBA" id="ARBA00023125"/>
    </source>
</evidence>
<dbReference type="InterPro" id="IPR047057">
    <property type="entry name" value="MerR_fam"/>
</dbReference>
<dbReference type="PRINTS" id="PR00040">
    <property type="entry name" value="HTHMERR"/>
</dbReference>
<organism evidence="5 6">
    <name type="scientific">Aliiroseovarius halocynthiae</name>
    <dbReference type="NCBI Taxonomy" id="985055"/>
    <lineage>
        <taxon>Bacteria</taxon>
        <taxon>Pseudomonadati</taxon>
        <taxon>Pseudomonadota</taxon>
        <taxon>Alphaproteobacteria</taxon>
        <taxon>Rhodobacterales</taxon>
        <taxon>Paracoccaceae</taxon>
        <taxon>Aliiroseovarius</taxon>
    </lineage>
</organism>
<dbReference type="AlphaFoldDB" id="A0A545SLS5"/>
<dbReference type="OrthoDB" id="9802944at2"/>
<name>A0A545SLS5_9RHOB</name>
<dbReference type="InterPro" id="IPR000551">
    <property type="entry name" value="MerR-type_HTH_dom"/>
</dbReference>
<dbReference type="GO" id="GO:0003700">
    <property type="term" value="F:DNA-binding transcription factor activity"/>
    <property type="evidence" value="ECO:0007669"/>
    <property type="project" value="InterPro"/>
</dbReference>
<sequence length="118" mass="13559">MKIGEIAERVGVSTDTLRYYEKRGLIRSDRHTNGYRDFHKDVAERVRQIRLAQSLGFSLTEIEALLSTLDSTIPVDQLRQVLDEKLTEINQRISQLKQLRAAINLRLEQACPLNVPRG</sequence>
<dbReference type="SUPFAM" id="SSF46955">
    <property type="entry name" value="Putative DNA-binding domain"/>
    <property type="match status" value="1"/>
</dbReference>
<comment type="caution">
    <text evidence="5">The sequence shown here is derived from an EMBL/GenBank/DDBJ whole genome shotgun (WGS) entry which is preliminary data.</text>
</comment>
<evidence type="ECO:0000256" key="3">
    <source>
        <dbReference type="ARBA" id="ARBA00023163"/>
    </source>
</evidence>
<dbReference type="RefSeq" id="WP_142854821.1">
    <property type="nucleotide sequence ID" value="NZ_FXWW01000009.1"/>
</dbReference>
<dbReference type="PROSITE" id="PS00552">
    <property type="entry name" value="HTH_MERR_1"/>
    <property type="match status" value="1"/>
</dbReference>
<accession>A0A545SLS5</accession>